<protein>
    <submittedName>
        <fullName evidence="1">Helix-turn-helix domain-containing protein</fullName>
    </submittedName>
</protein>
<organism evidence="1 2">
    <name type="scientific">Flavisphingopyxis soli</name>
    <dbReference type="NCBI Taxonomy" id="2601267"/>
    <lineage>
        <taxon>Bacteria</taxon>
        <taxon>Pseudomonadati</taxon>
        <taxon>Pseudomonadota</taxon>
        <taxon>Alphaproteobacteria</taxon>
        <taxon>Sphingomonadales</taxon>
        <taxon>Sphingopyxidaceae</taxon>
        <taxon>Flavisphingopyxis</taxon>
    </lineage>
</organism>
<gene>
    <name evidence="1" type="ORF">FSZ31_12050</name>
</gene>
<comment type="caution">
    <text evidence="1">The sequence shown here is derived from an EMBL/GenBank/DDBJ whole genome shotgun (WGS) entry which is preliminary data.</text>
</comment>
<dbReference type="EMBL" id="VOPY01000004">
    <property type="protein sequence ID" value="TXC67826.1"/>
    <property type="molecule type" value="Genomic_DNA"/>
</dbReference>
<name>A0A5C6U7K9_9SPHN</name>
<evidence type="ECO:0000313" key="1">
    <source>
        <dbReference type="EMBL" id="TXC67826.1"/>
    </source>
</evidence>
<dbReference type="SUPFAM" id="SSF46955">
    <property type="entry name" value="Putative DNA-binding domain"/>
    <property type="match status" value="1"/>
</dbReference>
<dbReference type="InterPro" id="IPR009061">
    <property type="entry name" value="DNA-bd_dom_put_sf"/>
</dbReference>
<dbReference type="AlphaFoldDB" id="A0A5C6U7K9"/>
<accession>A0A5C6U7K9</accession>
<keyword evidence="2" id="KW-1185">Reference proteome</keyword>
<evidence type="ECO:0000313" key="2">
    <source>
        <dbReference type="Proteomes" id="UP000321129"/>
    </source>
</evidence>
<proteinExistence type="predicted"/>
<sequence length="58" mass="6766">MTTKALAKRWSVSPRSLEGQRQRNVGPRWVKIGGSVRYPRSEIERFENWFTHSDFTGA</sequence>
<reference evidence="1 2" key="1">
    <citation type="submission" date="2019-08" db="EMBL/GenBank/DDBJ databases">
        <title>Sphingorhabdus soil sp. nov., isolated from arctic soil.</title>
        <authorList>
            <person name="Liu Y."/>
        </authorList>
    </citation>
    <scope>NUCLEOTIDE SEQUENCE [LARGE SCALE GENOMIC DNA]</scope>
    <source>
        <strain evidence="1 2">D-2Q-5-6</strain>
    </source>
</reference>
<dbReference type="Proteomes" id="UP000321129">
    <property type="component" value="Unassembled WGS sequence"/>
</dbReference>